<evidence type="ECO:0000313" key="4">
    <source>
        <dbReference type="Proteomes" id="UP000076512"/>
    </source>
</evidence>
<keyword evidence="4" id="KW-1185">Reference proteome</keyword>
<dbReference type="InterPro" id="IPR058488">
    <property type="entry name" value="DUF8175"/>
</dbReference>
<evidence type="ECO:0000259" key="2">
    <source>
        <dbReference type="Pfam" id="PF26526"/>
    </source>
</evidence>
<dbReference type="Pfam" id="PF26526">
    <property type="entry name" value="DUF8175"/>
    <property type="match status" value="1"/>
</dbReference>
<accession>A0A164KQ86</accession>
<comment type="caution">
    <text evidence="3">The sequence shown here is derived from an EMBL/GenBank/DDBJ whole genome shotgun (WGS) entry which is preliminary data.</text>
</comment>
<gene>
    <name evidence="3" type="ORF">AWN90_02545</name>
</gene>
<dbReference type="Proteomes" id="UP000076512">
    <property type="component" value="Unassembled WGS sequence"/>
</dbReference>
<sequence length="200" mass="21362">MFGNRLESTPDPAGSALPQNSTVRPGSQTAPDYLFAAPAGMTWESGWGGAAFGFSRSDGPTRVQDGIASGYADTPQGAGLAAYDALGRALAAPEGVWQRVVTQRYVGGGLALLERLTRSRASTPNAAKYVVVPDGFRVLPGYRPDFAVVQIAVRAKDGWSYSTWPMAWVDGDWKVRVPDDPGQLWDSVHLDSLTGFGAWK</sequence>
<dbReference type="EMBL" id="LWGR01000012">
    <property type="protein sequence ID" value="KZM71623.1"/>
    <property type="molecule type" value="Genomic_DNA"/>
</dbReference>
<evidence type="ECO:0000313" key="3">
    <source>
        <dbReference type="EMBL" id="KZM71623.1"/>
    </source>
</evidence>
<organism evidence="3 4">
    <name type="scientific">Nocardia terpenica</name>
    <dbReference type="NCBI Taxonomy" id="455432"/>
    <lineage>
        <taxon>Bacteria</taxon>
        <taxon>Bacillati</taxon>
        <taxon>Actinomycetota</taxon>
        <taxon>Actinomycetes</taxon>
        <taxon>Mycobacteriales</taxon>
        <taxon>Nocardiaceae</taxon>
        <taxon>Nocardia</taxon>
    </lineage>
</organism>
<proteinExistence type="predicted"/>
<reference evidence="3 4" key="1">
    <citation type="submission" date="2016-04" db="EMBL/GenBank/DDBJ databases">
        <authorList>
            <person name="Evans L.H."/>
            <person name="Alamgir A."/>
            <person name="Owens N."/>
            <person name="Weber N.D."/>
            <person name="Virtaneva K."/>
            <person name="Barbian K."/>
            <person name="Babar A."/>
            <person name="Rosenke K."/>
        </authorList>
    </citation>
    <scope>NUCLEOTIDE SEQUENCE [LARGE SCALE GENOMIC DNA]</scope>
    <source>
        <strain evidence="3 4">IFM 0406</strain>
    </source>
</reference>
<protein>
    <recommendedName>
        <fullName evidence="2">DUF8175 domain-containing protein</fullName>
    </recommendedName>
</protein>
<dbReference type="STRING" id="455432.AWN90_02545"/>
<evidence type="ECO:0000256" key="1">
    <source>
        <dbReference type="SAM" id="MobiDB-lite"/>
    </source>
</evidence>
<dbReference type="AlphaFoldDB" id="A0A164KQ86"/>
<feature type="domain" description="DUF8175" evidence="2">
    <location>
        <begin position="9"/>
        <end position="197"/>
    </location>
</feature>
<name>A0A164KQ86_9NOCA</name>
<feature type="compositionally biased region" description="Polar residues" evidence="1">
    <location>
        <begin position="17"/>
        <end position="29"/>
    </location>
</feature>
<feature type="region of interest" description="Disordered" evidence="1">
    <location>
        <begin position="1"/>
        <end position="29"/>
    </location>
</feature>